<dbReference type="Proteomes" id="UP000076408">
    <property type="component" value="Unassembled WGS sequence"/>
</dbReference>
<sequence>MSPMHKKVILTKAKELLRFAESGEWPNLVFSNEKPFVIQQFMNEQNDRVYLLASQKPAMVMVWASLTVDGRSPLVFIDSEIKKRKSIDSAPSHLARASQEWLRNEVPRFISTAQWPPKSPDANPLDYCAWYIMESKVSTKKYQSVDQLKQALRREWVNILQSH</sequence>
<dbReference type="GO" id="GO:0003676">
    <property type="term" value="F:nucleic acid binding"/>
    <property type="evidence" value="ECO:0007669"/>
    <property type="project" value="InterPro"/>
</dbReference>
<name>A0A182YQU6_ANOST</name>
<dbReference type="EnsemblMetazoa" id="ASTEI10832-RA">
    <property type="protein sequence ID" value="ASTEI10832-PA"/>
    <property type="gene ID" value="ASTEI10832"/>
</dbReference>
<proteinExistence type="predicted"/>
<organism evidence="1 2">
    <name type="scientific">Anopheles stephensi</name>
    <name type="common">Indo-Pakistan malaria mosquito</name>
    <dbReference type="NCBI Taxonomy" id="30069"/>
    <lineage>
        <taxon>Eukaryota</taxon>
        <taxon>Metazoa</taxon>
        <taxon>Ecdysozoa</taxon>
        <taxon>Arthropoda</taxon>
        <taxon>Hexapoda</taxon>
        <taxon>Insecta</taxon>
        <taxon>Pterygota</taxon>
        <taxon>Neoptera</taxon>
        <taxon>Endopterygota</taxon>
        <taxon>Diptera</taxon>
        <taxon>Nematocera</taxon>
        <taxon>Culicoidea</taxon>
        <taxon>Culicidae</taxon>
        <taxon>Anophelinae</taxon>
        <taxon>Anopheles</taxon>
    </lineage>
</organism>
<dbReference type="PANTHER" id="PTHR46068:SF1">
    <property type="entry name" value="TRANSPOSASE IS30-LIKE HTH DOMAIN-CONTAINING PROTEIN"/>
    <property type="match status" value="1"/>
</dbReference>
<evidence type="ECO:0000313" key="2">
    <source>
        <dbReference type="Proteomes" id="UP000076408"/>
    </source>
</evidence>
<dbReference type="OMA" id="APCHASG"/>
<accession>A0A182YQU6</accession>
<keyword evidence="2" id="KW-1185">Reference proteome</keyword>
<reference evidence="1" key="2">
    <citation type="submission" date="2020-05" db="UniProtKB">
        <authorList>
            <consortium name="EnsemblMetazoa"/>
        </authorList>
    </citation>
    <scope>IDENTIFICATION</scope>
    <source>
        <strain evidence="1">Indian</strain>
    </source>
</reference>
<protein>
    <recommendedName>
        <fullName evidence="3">Tc1-like transposase DDE domain-containing protein</fullName>
    </recommendedName>
</protein>
<dbReference type="AlphaFoldDB" id="A0A182YQU6"/>
<evidence type="ECO:0000313" key="1">
    <source>
        <dbReference type="EnsemblMetazoa" id="ASTEI10832-PA"/>
    </source>
</evidence>
<reference evidence="2" key="1">
    <citation type="journal article" date="2014" name="Genome Biol.">
        <title>Genome analysis of a major urban malaria vector mosquito, Anopheles stephensi.</title>
        <authorList>
            <person name="Jiang X."/>
            <person name="Peery A."/>
            <person name="Hall A.B."/>
            <person name="Sharma A."/>
            <person name="Chen X.G."/>
            <person name="Waterhouse R.M."/>
            <person name="Komissarov A."/>
            <person name="Riehle M.M."/>
            <person name="Shouche Y."/>
            <person name="Sharakhova M.V."/>
            <person name="Lawson D."/>
            <person name="Pakpour N."/>
            <person name="Arensburger P."/>
            <person name="Davidson V.L."/>
            <person name="Eiglmeier K."/>
            <person name="Emrich S."/>
            <person name="George P."/>
            <person name="Kennedy R.C."/>
            <person name="Mane S.P."/>
            <person name="Maslen G."/>
            <person name="Oringanje C."/>
            <person name="Qi Y."/>
            <person name="Settlage R."/>
            <person name="Tojo M."/>
            <person name="Tubio J.M."/>
            <person name="Unger M.F."/>
            <person name="Wang B."/>
            <person name="Vernick K.D."/>
            <person name="Ribeiro J.M."/>
            <person name="James A.A."/>
            <person name="Michel K."/>
            <person name="Riehle M.A."/>
            <person name="Luckhart S."/>
            <person name="Sharakhov I.V."/>
            <person name="Tu Z."/>
        </authorList>
    </citation>
    <scope>NUCLEOTIDE SEQUENCE [LARGE SCALE GENOMIC DNA]</scope>
    <source>
        <strain evidence="2">Indian</strain>
    </source>
</reference>
<evidence type="ECO:0008006" key="3">
    <source>
        <dbReference type="Google" id="ProtNLM"/>
    </source>
</evidence>
<dbReference type="VEuPathDB" id="VectorBase:ASTEI10832"/>
<dbReference type="InterPro" id="IPR036397">
    <property type="entry name" value="RNaseH_sf"/>
</dbReference>
<dbReference type="PANTHER" id="PTHR46068">
    <property type="entry name" value="PROTEIN CBG27172"/>
    <property type="match status" value="1"/>
</dbReference>
<dbReference type="Gene3D" id="3.30.420.10">
    <property type="entry name" value="Ribonuclease H-like superfamily/Ribonuclease H"/>
    <property type="match status" value="2"/>
</dbReference>